<dbReference type="InterPro" id="IPR036179">
    <property type="entry name" value="Ig-like_dom_sf"/>
</dbReference>
<dbReference type="InterPro" id="IPR013106">
    <property type="entry name" value="Ig_V-set"/>
</dbReference>
<dbReference type="AlphaFoldDB" id="A0A3P9JVS8"/>
<dbReference type="InterPro" id="IPR003598">
    <property type="entry name" value="Ig_sub2"/>
</dbReference>
<dbReference type="SMART" id="SM00408">
    <property type="entry name" value="IGc2"/>
    <property type="match status" value="6"/>
</dbReference>
<evidence type="ECO:0000313" key="3">
    <source>
        <dbReference type="Ensembl" id="ENSORLP00020000432.1"/>
    </source>
</evidence>
<feature type="domain" description="Ig-like" evidence="2">
    <location>
        <begin position="288"/>
        <end position="378"/>
    </location>
</feature>
<dbReference type="SMART" id="SM00406">
    <property type="entry name" value="IGv"/>
    <property type="match status" value="3"/>
</dbReference>
<dbReference type="InterPro" id="IPR003599">
    <property type="entry name" value="Ig_sub"/>
</dbReference>
<feature type="domain" description="Ig-like" evidence="2">
    <location>
        <begin position="472"/>
        <end position="560"/>
    </location>
</feature>
<dbReference type="Proteomes" id="UP000265180">
    <property type="component" value="Chromosome 21"/>
</dbReference>
<name>A0A3P9JVS8_ORYLA</name>
<dbReference type="Gene3D" id="2.60.40.10">
    <property type="entry name" value="Immunoglobulins"/>
    <property type="match status" value="6"/>
</dbReference>
<feature type="domain" description="Ig-like" evidence="2">
    <location>
        <begin position="12"/>
        <end position="109"/>
    </location>
</feature>
<organism evidence="3 4">
    <name type="scientific">Oryzias latipes</name>
    <name type="common">Japanese rice fish</name>
    <name type="synonym">Japanese killifish</name>
    <dbReference type="NCBI Taxonomy" id="8090"/>
    <lineage>
        <taxon>Eukaryota</taxon>
        <taxon>Metazoa</taxon>
        <taxon>Chordata</taxon>
        <taxon>Craniata</taxon>
        <taxon>Vertebrata</taxon>
        <taxon>Euteleostomi</taxon>
        <taxon>Actinopterygii</taxon>
        <taxon>Neopterygii</taxon>
        <taxon>Teleostei</taxon>
        <taxon>Neoteleostei</taxon>
        <taxon>Acanthomorphata</taxon>
        <taxon>Ovalentaria</taxon>
        <taxon>Atherinomorphae</taxon>
        <taxon>Beloniformes</taxon>
        <taxon>Adrianichthyidae</taxon>
        <taxon>Oryziinae</taxon>
        <taxon>Oryzias</taxon>
    </lineage>
</organism>
<evidence type="ECO:0000313" key="4">
    <source>
        <dbReference type="Proteomes" id="UP000265180"/>
    </source>
</evidence>
<feature type="domain" description="Ig-like" evidence="2">
    <location>
        <begin position="156"/>
        <end position="284"/>
    </location>
</feature>
<sequence length="568" mass="62448">MSTLLRSATLEPQIKEPPGFAKRLESVTVWKQGSNVQLQCSVRGSPELRTNWLYNNSVLHAGDRYAISLKDGIAALEIRDVTFSDSGNYSCEVLNNCGYESCSTKAVVKGVQFRQLSLKPHTHLSFFKIISLVAVLDCEFGGSEPFKVTWKKNKKPLTSDKKYRIISQGFLSSMEIHPFESVDAGEYECTIANDVGSMTSKSVVRQKGQSSVKLQGTLKGSTPISIKWIKDSELIREEDPNIKMTFEDNIASISFPSVEIKHSGRYTCLAINEAGQQKCEAVLTIQEPAAILEKAASISVTAGNSATLENTITGSPELSVKWFKDGKEIISGHKYKVKLKEHSALLKILTSEQGDTGDYTMVVSNKVGQDKCTNRAVAPVFTKPLKEIHANIDSSVILECRVAGSEPLAVSWFKNLKELHNDEKYELDFCESTASLRIRGLAQSDGGEYICRATNPAGTEETRGSVHVKEPPGFTVKHESQDVLQGSNVEMKSAFTGSTPIVVKWFREEKELFTGGKCVIKKDPSWSSLELHSVKPSDSGKYTCQVSNDAGKVDCTAVLFVKGVVELF</sequence>
<protein>
    <recommendedName>
        <fullName evidence="2">Ig-like domain-containing protein</fullName>
    </recommendedName>
</protein>
<dbReference type="InterPro" id="IPR050964">
    <property type="entry name" value="Striated_Muscle_Regulatory"/>
</dbReference>
<dbReference type="SMART" id="SM00409">
    <property type="entry name" value="IG"/>
    <property type="match status" value="5"/>
</dbReference>
<reference key="1">
    <citation type="journal article" date="2007" name="Nature">
        <title>The medaka draft genome and insights into vertebrate genome evolution.</title>
        <authorList>
            <person name="Kasahara M."/>
            <person name="Naruse K."/>
            <person name="Sasaki S."/>
            <person name="Nakatani Y."/>
            <person name="Qu W."/>
            <person name="Ahsan B."/>
            <person name="Yamada T."/>
            <person name="Nagayasu Y."/>
            <person name="Doi K."/>
            <person name="Kasai Y."/>
            <person name="Jindo T."/>
            <person name="Kobayashi D."/>
            <person name="Shimada A."/>
            <person name="Toyoda A."/>
            <person name="Kuroki Y."/>
            <person name="Fujiyama A."/>
            <person name="Sasaki T."/>
            <person name="Shimizu A."/>
            <person name="Asakawa S."/>
            <person name="Shimizu N."/>
            <person name="Hashimoto S."/>
            <person name="Yang J."/>
            <person name="Lee Y."/>
            <person name="Matsushima K."/>
            <person name="Sugano S."/>
            <person name="Sakaizumi M."/>
            <person name="Narita T."/>
            <person name="Ohishi K."/>
            <person name="Haga S."/>
            <person name="Ohta F."/>
            <person name="Nomoto H."/>
            <person name="Nogata K."/>
            <person name="Morishita T."/>
            <person name="Endo T."/>
            <person name="Shin-I T."/>
            <person name="Takeda H."/>
            <person name="Morishita S."/>
            <person name="Kohara Y."/>
        </authorList>
    </citation>
    <scope>NUCLEOTIDE SEQUENCE [LARGE SCALE GENOMIC DNA]</scope>
    <source>
        <strain>Hd-rR</strain>
    </source>
</reference>
<accession>A0A3P9JVS8</accession>
<evidence type="ECO:0000259" key="2">
    <source>
        <dbReference type="PROSITE" id="PS50835"/>
    </source>
</evidence>
<reference evidence="3" key="4">
    <citation type="submission" date="2025-09" db="UniProtKB">
        <authorList>
            <consortium name="Ensembl"/>
        </authorList>
    </citation>
    <scope>IDENTIFICATION</scope>
    <source>
        <strain evidence="3">HNI</strain>
    </source>
</reference>
<reference evidence="3" key="3">
    <citation type="submission" date="2025-08" db="UniProtKB">
        <authorList>
            <consortium name="Ensembl"/>
        </authorList>
    </citation>
    <scope>IDENTIFICATION</scope>
    <source>
        <strain evidence="3">HNI</strain>
    </source>
</reference>
<dbReference type="PROSITE" id="PS50835">
    <property type="entry name" value="IG_LIKE"/>
    <property type="match status" value="5"/>
</dbReference>
<reference evidence="3 4" key="2">
    <citation type="submission" date="2017-04" db="EMBL/GenBank/DDBJ databases">
        <title>CpG methylation of centromeres and impact of large insertions on vertebrate speciation.</title>
        <authorList>
            <person name="Ichikawa K."/>
            <person name="Yoshimura J."/>
            <person name="Morishita S."/>
        </authorList>
    </citation>
    <scope>NUCLEOTIDE SEQUENCE</scope>
    <source>
        <strain evidence="3 4">HNI</strain>
    </source>
</reference>
<dbReference type="Pfam" id="PF13927">
    <property type="entry name" value="Ig_3"/>
    <property type="match status" value="1"/>
</dbReference>
<dbReference type="InterPro" id="IPR013783">
    <property type="entry name" value="Ig-like_fold"/>
</dbReference>
<dbReference type="SUPFAM" id="SSF48726">
    <property type="entry name" value="Immunoglobulin"/>
    <property type="match status" value="6"/>
</dbReference>
<evidence type="ECO:0000256" key="1">
    <source>
        <dbReference type="ARBA" id="ARBA00022737"/>
    </source>
</evidence>
<dbReference type="InterPro" id="IPR007110">
    <property type="entry name" value="Ig-like_dom"/>
</dbReference>
<proteinExistence type="predicted"/>
<dbReference type="Ensembl" id="ENSORLT00020014709.1">
    <property type="protein sequence ID" value="ENSORLP00020000432.1"/>
    <property type="gene ID" value="ENSORLG00020001128.1"/>
</dbReference>
<dbReference type="FunFam" id="2.60.40.10:FF:000022">
    <property type="entry name" value="Cardiac titin"/>
    <property type="match status" value="6"/>
</dbReference>
<keyword evidence="1" id="KW-0677">Repeat</keyword>
<dbReference type="PANTHER" id="PTHR13817">
    <property type="entry name" value="TITIN"/>
    <property type="match status" value="1"/>
</dbReference>
<dbReference type="CDD" id="cd00096">
    <property type="entry name" value="Ig"/>
    <property type="match status" value="2"/>
</dbReference>
<feature type="domain" description="Ig-like" evidence="2">
    <location>
        <begin position="379"/>
        <end position="467"/>
    </location>
</feature>
<dbReference type="PANTHER" id="PTHR13817:SF151">
    <property type="entry name" value="TITIN"/>
    <property type="match status" value="1"/>
</dbReference>
<dbReference type="InterPro" id="IPR013098">
    <property type="entry name" value="Ig_I-set"/>
</dbReference>
<dbReference type="Pfam" id="PF07679">
    <property type="entry name" value="I-set"/>
    <property type="match status" value="5"/>
</dbReference>